<evidence type="ECO:0000256" key="4">
    <source>
        <dbReference type="ARBA" id="ARBA00022490"/>
    </source>
</evidence>
<keyword evidence="6" id="KW-0540">Nuclease</keyword>
<evidence type="ECO:0000256" key="11">
    <source>
        <dbReference type="ARBA" id="ARBA00039985"/>
    </source>
</evidence>
<dbReference type="Gene3D" id="3.30.420.10">
    <property type="entry name" value="Ribonuclease H-like superfamily/Ribonuclease H"/>
    <property type="match status" value="1"/>
</dbReference>
<gene>
    <name evidence="14" type="ORF">MCYG_03015</name>
</gene>
<dbReference type="InterPro" id="IPR034922">
    <property type="entry name" value="REX1-like_exo"/>
</dbReference>
<keyword evidence="15" id="KW-1185">Reference proteome</keyword>
<dbReference type="InterPro" id="IPR013520">
    <property type="entry name" value="Ribonucl_H"/>
</dbReference>
<dbReference type="EMBL" id="DS995703">
    <property type="protein sequence ID" value="EEQ30196.1"/>
    <property type="molecule type" value="Genomic_DNA"/>
</dbReference>
<evidence type="ECO:0000256" key="3">
    <source>
        <dbReference type="ARBA" id="ARBA00006357"/>
    </source>
</evidence>
<dbReference type="GO" id="GO:0006364">
    <property type="term" value="P:rRNA processing"/>
    <property type="evidence" value="ECO:0007669"/>
    <property type="project" value="UniProtKB-KW"/>
</dbReference>
<evidence type="ECO:0000256" key="8">
    <source>
        <dbReference type="ARBA" id="ARBA00022839"/>
    </source>
</evidence>
<dbReference type="GO" id="GO:0005737">
    <property type="term" value="C:cytoplasm"/>
    <property type="evidence" value="ECO:0007669"/>
    <property type="project" value="UniProtKB-SubCell"/>
</dbReference>
<dbReference type="OMA" id="GQCTYHP"/>
<evidence type="ECO:0000256" key="7">
    <source>
        <dbReference type="ARBA" id="ARBA00022801"/>
    </source>
</evidence>
<dbReference type="RefSeq" id="XP_002847509.1">
    <property type="nucleotide sequence ID" value="XM_002847463.1"/>
</dbReference>
<dbReference type="InterPro" id="IPR012337">
    <property type="entry name" value="RNaseH-like_sf"/>
</dbReference>
<dbReference type="SMART" id="SM00479">
    <property type="entry name" value="EXOIII"/>
    <property type="match status" value="1"/>
</dbReference>
<dbReference type="SUPFAM" id="SSF53098">
    <property type="entry name" value="Ribonuclease H-like"/>
    <property type="match status" value="1"/>
</dbReference>
<dbReference type="STRING" id="554155.C5FKH4"/>
<dbReference type="CDD" id="cd06145">
    <property type="entry name" value="REX1_like"/>
    <property type="match status" value="1"/>
</dbReference>
<protein>
    <recommendedName>
        <fullName evidence="11">RNA exonuclease 3</fullName>
    </recommendedName>
</protein>
<comment type="subcellular location">
    <subcellularLocation>
        <location evidence="2">Cytoplasm</location>
    </subcellularLocation>
    <subcellularLocation>
        <location evidence="1">Nucleus</location>
    </subcellularLocation>
</comment>
<evidence type="ECO:0000256" key="12">
    <source>
        <dbReference type="SAM" id="MobiDB-lite"/>
    </source>
</evidence>
<dbReference type="PANTHER" id="PTHR12801:SF112">
    <property type="entry name" value="RNA EXONUCLEASE 3"/>
    <property type="match status" value="1"/>
</dbReference>
<dbReference type="GeneID" id="9225036"/>
<keyword evidence="4" id="KW-0963">Cytoplasm</keyword>
<accession>C5FKH4</accession>
<dbReference type="FunFam" id="3.30.420.10:FF:000109">
    <property type="entry name" value="RNA exonuclease 3"/>
    <property type="match status" value="1"/>
</dbReference>
<organism evidence="14 15">
    <name type="scientific">Arthroderma otae (strain ATCC MYA-4605 / CBS 113480)</name>
    <name type="common">Microsporum canis</name>
    <dbReference type="NCBI Taxonomy" id="554155"/>
    <lineage>
        <taxon>Eukaryota</taxon>
        <taxon>Fungi</taxon>
        <taxon>Dikarya</taxon>
        <taxon>Ascomycota</taxon>
        <taxon>Pezizomycotina</taxon>
        <taxon>Eurotiomycetes</taxon>
        <taxon>Eurotiomycetidae</taxon>
        <taxon>Onygenales</taxon>
        <taxon>Arthrodermataceae</taxon>
        <taxon>Microsporum</taxon>
    </lineage>
</organism>
<evidence type="ECO:0000313" key="14">
    <source>
        <dbReference type="EMBL" id="EEQ30196.1"/>
    </source>
</evidence>
<evidence type="ECO:0000256" key="2">
    <source>
        <dbReference type="ARBA" id="ARBA00004496"/>
    </source>
</evidence>
<dbReference type="VEuPathDB" id="FungiDB:MCYG_03015"/>
<evidence type="ECO:0000256" key="5">
    <source>
        <dbReference type="ARBA" id="ARBA00022552"/>
    </source>
</evidence>
<comment type="similarity">
    <text evidence="3">Belongs to the REXO1/REXO3 family.</text>
</comment>
<dbReference type="HOGENOM" id="CLU_022453_4_0_1"/>
<dbReference type="eggNOG" id="KOG2248">
    <property type="taxonomic scope" value="Eukaryota"/>
</dbReference>
<dbReference type="GO" id="GO:0003676">
    <property type="term" value="F:nucleic acid binding"/>
    <property type="evidence" value="ECO:0007669"/>
    <property type="project" value="InterPro"/>
</dbReference>
<sequence>MFSSLGLFNAVLCPQNGHCNVINCIFAHKEVNNIANPTPVANSKKAINPHSEAVSKQYIDEPHRKRQRLHDNGGADTELTSHSIPKPDTTANRTTASPPAAYVLEKTQDRIPPESPGYLSKRQIKKETLNPRHVFKPPATHAIRMSILIKLHSAMVRLNNELKNSVDPSKKCMALSADELISMALDEEEKIAKESPAVYSNVIKLRIVKLTKMKPQEWEEAVLAFIRPEGLSEAIKPPTTPSQPILTDLTVEEERTVLSTLYASPDALKELEYVISPPSTDDIACAKRGVEASQGWEKCDRCNSRFQVFPGRRSDGILTSSGPCVYHYARPIRPPKQKTDHIVGQKEFYYPCCKEPVGTSTGCTKVDSHVFKVTDMKRLAATMQFKKTPRQTKEQTLPPVCFDCEMGYTTLGLEMIRLTAISWPEGNLLIDVLVRPIGEVLDLNTRYSGVRPEQFANATPYKKTQASVATNKVKDNSSQNLEIVDSPAAARDLLFQHLQPETPLLGHALENDLNVCRIIHPTIVDTVLLYPHPAGLPMRNGLRALTKKFLGRDIQAGGGSEGHDSIEDAKATGDLVRYKVGEKWKVLKRSGWTIQDGKLVSPAGGEVDEVHRVTKTGIGIKRKADDGN</sequence>
<proteinExistence type="inferred from homology"/>
<evidence type="ECO:0000256" key="1">
    <source>
        <dbReference type="ARBA" id="ARBA00004123"/>
    </source>
</evidence>
<evidence type="ECO:0000313" key="15">
    <source>
        <dbReference type="Proteomes" id="UP000002035"/>
    </source>
</evidence>
<dbReference type="InterPro" id="IPR047021">
    <property type="entry name" value="REXO1/3/4-like"/>
</dbReference>
<keyword evidence="7" id="KW-0378">Hydrolase</keyword>
<evidence type="ECO:0000259" key="13">
    <source>
        <dbReference type="SMART" id="SM00479"/>
    </source>
</evidence>
<reference evidence="15" key="1">
    <citation type="journal article" date="2012" name="MBio">
        <title>Comparative genome analysis of Trichophyton rubrum and related dermatophytes reveals candidate genes involved in infection.</title>
        <authorList>
            <person name="Martinez D.A."/>
            <person name="Oliver B.G."/>
            <person name="Graeser Y."/>
            <person name="Goldberg J.M."/>
            <person name="Li W."/>
            <person name="Martinez-Rossi N.M."/>
            <person name="Monod M."/>
            <person name="Shelest E."/>
            <person name="Barton R.C."/>
            <person name="Birch E."/>
            <person name="Brakhage A.A."/>
            <person name="Chen Z."/>
            <person name="Gurr S.J."/>
            <person name="Heiman D."/>
            <person name="Heitman J."/>
            <person name="Kosti I."/>
            <person name="Rossi A."/>
            <person name="Saif S."/>
            <person name="Samalova M."/>
            <person name="Saunders C.W."/>
            <person name="Shea T."/>
            <person name="Summerbell R.C."/>
            <person name="Xu J."/>
            <person name="Young S."/>
            <person name="Zeng Q."/>
            <person name="Birren B.W."/>
            <person name="Cuomo C.A."/>
            <person name="White T.C."/>
        </authorList>
    </citation>
    <scope>NUCLEOTIDE SEQUENCE [LARGE SCALE GENOMIC DNA]</scope>
    <source>
        <strain evidence="15">ATCC MYA-4605 / CBS 113480</strain>
    </source>
</reference>
<dbReference type="AlphaFoldDB" id="C5FKH4"/>
<feature type="region of interest" description="Disordered" evidence="12">
    <location>
        <begin position="54"/>
        <end position="95"/>
    </location>
</feature>
<dbReference type="GO" id="GO:0004527">
    <property type="term" value="F:exonuclease activity"/>
    <property type="evidence" value="ECO:0007669"/>
    <property type="project" value="UniProtKB-KW"/>
</dbReference>
<keyword evidence="5" id="KW-0698">rRNA processing</keyword>
<feature type="compositionally biased region" description="Polar residues" evidence="12">
    <location>
        <begin position="78"/>
        <end position="95"/>
    </location>
</feature>
<keyword evidence="8 14" id="KW-0269">Exonuclease</keyword>
<dbReference type="Proteomes" id="UP000002035">
    <property type="component" value="Unassembled WGS sequence"/>
</dbReference>
<dbReference type="InterPro" id="IPR036397">
    <property type="entry name" value="RNaseH_sf"/>
</dbReference>
<comment type="function">
    <text evidence="10">3' to 5' exoribonuclease required for proper 3' end maturation of MRP RNA and of the U5L snRNA.</text>
</comment>
<keyword evidence="9" id="KW-0539">Nucleus</keyword>
<feature type="compositionally biased region" description="Basic and acidic residues" evidence="12">
    <location>
        <begin position="58"/>
        <end position="73"/>
    </location>
</feature>
<dbReference type="GO" id="GO:0005634">
    <property type="term" value="C:nucleus"/>
    <property type="evidence" value="ECO:0007669"/>
    <property type="project" value="UniProtKB-SubCell"/>
</dbReference>
<dbReference type="PANTHER" id="PTHR12801">
    <property type="entry name" value="RNA EXONUCLEASE REXO1 / RECO3 FAMILY MEMBER-RELATED"/>
    <property type="match status" value="1"/>
</dbReference>
<name>C5FKH4_ARTOC</name>
<dbReference type="OrthoDB" id="3996471at2759"/>
<feature type="domain" description="Exonuclease" evidence="13">
    <location>
        <begin position="398"/>
        <end position="585"/>
    </location>
</feature>
<evidence type="ECO:0000256" key="9">
    <source>
        <dbReference type="ARBA" id="ARBA00023242"/>
    </source>
</evidence>
<evidence type="ECO:0000256" key="10">
    <source>
        <dbReference type="ARBA" id="ARBA00037201"/>
    </source>
</evidence>
<evidence type="ECO:0000256" key="6">
    <source>
        <dbReference type="ARBA" id="ARBA00022722"/>
    </source>
</evidence>